<evidence type="ECO:0000313" key="2">
    <source>
        <dbReference type="Proteomes" id="UP001447188"/>
    </source>
</evidence>
<name>A0ABR3G8A7_9PEZI</name>
<organism evidence="1 2">
    <name type="scientific">Discina gigas</name>
    <dbReference type="NCBI Taxonomy" id="1032678"/>
    <lineage>
        <taxon>Eukaryota</taxon>
        <taxon>Fungi</taxon>
        <taxon>Dikarya</taxon>
        <taxon>Ascomycota</taxon>
        <taxon>Pezizomycotina</taxon>
        <taxon>Pezizomycetes</taxon>
        <taxon>Pezizales</taxon>
        <taxon>Discinaceae</taxon>
        <taxon>Discina</taxon>
    </lineage>
</organism>
<dbReference type="EMBL" id="JBBBZM010000209">
    <property type="protein sequence ID" value="KAL0631811.1"/>
    <property type="molecule type" value="Genomic_DNA"/>
</dbReference>
<comment type="caution">
    <text evidence="1">The sequence shown here is derived from an EMBL/GenBank/DDBJ whole genome shotgun (WGS) entry which is preliminary data.</text>
</comment>
<protein>
    <submittedName>
        <fullName evidence="1">Uncharacterized protein</fullName>
    </submittedName>
</protein>
<evidence type="ECO:0000313" key="1">
    <source>
        <dbReference type="EMBL" id="KAL0631811.1"/>
    </source>
</evidence>
<proteinExistence type="predicted"/>
<reference evidence="1 2" key="1">
    <citation type="submission" date="2024-02" db="EMBL/GenBank/DDBJ databases">
        <title>Discinaceae phylogenomics.</title>
        <authorList>
            <person name="Dirks A.C."/>
            <person name="James T.Y."/>
        </authorList>
    </citation>
    <scope>NUCLEOTIDE SEQUENCE [LARGE SCALE GENOMIC DNA]</scope>
    <source>
        <strain evidence="1 2">ACD0624</strain>
    </source>
</reference>
<sequence>MRTPAILQKSLLSIESVQLGRFVTNAMEPQQDFVDPAVGPQPNEIIVKPQKDFKEILNHSQNSNVRSRLTALLSISYQRQGTGTTTLIAEKATTYKLLNSREWFMKACAQPRTRTWFEACLQYTEDVYLVVGFYTLTNPSSIQKSTFGALIGGGFQTPDLAGGAVARPVQDMISARVNSAREVTNHHECTFSGSGEQIYAIQYRKLKFSWFSSRNIEKSCLERDNRWKVFWDPGIRGEESDEEEEDDLLEVDFTDDFDLGFDEVYVSEDGIEEQMD</sequence>
<keyword evidence="2" id="KW-1185">Reference proteome</keyword>
<accession>A0ABR3G8A7</accession>
<dbReference type="Proteomes" id="UP001447188">
    <property type="component" value="Unassembled WGS sequence"/>
</dbReference>
<gene>
    <name evidence="1" type="ORF">Q9L58_009321</name>
</gene>